<dbReference type="EMBL" id="OZ034819">
    <property type="protein sequence ID" value="CAL1396209.1"/>
    <property type="molecule type" value="Genomic_DNA"/>
</dbReference>
<reference evidence="2 3" key="1">
    <citation type="submission" date="2024-04" db="EMBL/GenBank/DDBJ databases">
        <authorList>
            <person name="Fracassetti M."/>
        </authorList>
    </citation>
    <scope>NUCLEOTIDE SEQUENCE [LARGE SCALE GENOMIC DNA]</scope>
</reference>
<accession>A0AAV2FD38</accession>
<feature type="compositionally biased region" description="Basic and acidic residues" evidence="1">
    <location>
        <begin position="53"/>
        <end position="65"/>
    </location>
</feature>
<keyword evidence="3" id="KW-1185">Reference proteome</keyword>
<gene>
    <name evidence="2" type="ORF">LTRI10_LOCUS36590</name>
</gene>
<dbReference type="Proteomes" id="UP001497516">
    <property type="component" value="Chromosome 6"/>
</dbReference>
<protein>
    <submittedName>
        <fullName evidence="2">Uncharacterized protein</fullName>
    </submittedName>
</protein>
<evidence type="ECO:0000313" key="2">
    <source>
        <dbReference type="EMBL" id="CAL1396209.1"/>
    </source>
</evidence>
<organism evidence="2 3">
    <name type="scientific">Linum trigynum</name>
    <dbReference type="NCBI Taxonomy" id="586398"/>
    <lineage>
        <taxon>Eukaryota</taxon>
        <taxon>Viridiplantae</taxon>
        <taxon>Streptophyta</taxon>
        <taxon>Embryophyta</taxon>
        <taxon>Tracheophyta</taxon>
        <taxon>Spermatophyta</taxon>
        <taxon>Magnoliopsida</taxon>
        <taxon>eudicotyledons</taxon>
        <taxon>Gunneridae</taxon>
        <taxon>Pentapetalae</taxon>
        <taxon>rosids</taxon>
        <taxon>fabids</taxon>
        <taxon>Malpighiales</taxon>
        <taxon>Linaceae</taxon>
        <taxon>Linum</taxon>
    </lineage>
</organism>
<evidence type="ECO:0000313" key="3">
    <source>
        <dbReference type="Proteomes" id="UP001497516"/>
    </source>
</evidence>
<sequence>MARTKTPCVVSTAKDLPVEGDHRGKQPVTYASRQVEIRVGESSKSGPSKKRQRDGDTENPCEKTNMKKQKGGTSASGFGKKCSPNSVIEMLDGSITPAREAILQKLGLGCLLNLKMRRFDMTLLGWMTRVFDVDSMSISMEDGGGGAEFHCG</sequence>
<proteinExistence type="predicted"/>
<dbReference type="AlphaFoldDB" id="A0AAV2FD38"/>
<evidence type="ECO:0000256" key="1">
    <source>
        <dbReference type="SAM" id="MobiDB-lite"/>
    </source>
</evidence>
<name>A0AAV2FD38_9ROSI</name>
<feature type="region of interest" description="Disordered" evidence="1">
    <location>
        <begin position="1"/>
        <end position="79"/>
    </location>
</feature>